<organism evidence="1">
    <name type="scientific">Trypanosoma brucei equiperdum</name>
    <dbReference type="NCBI Taxonomy" id="630700"/>
    <lineage>
        <taxon>Eukaryota</taxon>
        <taxon>Discoba</taxon>
        <taxon>Euglenozoa</taxon>
        <taxon>Kinetoplastea</taxon>
        <taxon>Metakinetoplastina</taxon>
        <taxon>Trypanosomatida</taxon>
        <taxon>Trypanosomatidae</taxon>
        <taxon>Trypanosoma</taxon>
    </lineage>
</organism>
<gene>
    <name evidence="1" type="ORF">DPX39_090045700</name>
</gene>
<accession>A0A3L6L227</accession>
<proteinExistence type="predicted"/>
<evidence type="ECO:0000313" key="1">
    <source>
        <dbReference type="EMBL" id="RHW70653.1"/>
    </source>
</evidence>
<name>A0A3L6L227_9TRYP</name>
<comment type="caution">
    <text evidence="1">The sequence shown here is derived from an EMBL/GenBank/DDBJ whole genome shotgun (WGS) entry which is preliminary data.</text>
</comment>
<dbReference type="EMBL" id="QSBY01000009">
    <property type="protein sequence ID" value="RHW70653.1"/>
    <property type="molecule type" value="Genomic_DNA"/>
</dbReference>
<dbReference type="Proteomes" id="UP000266743">
    <property type="component" value="Chromosome 9"/>
</dbReference>
<reference evidence="1" key="1">
    <citation type="submission" date="2018-09" db="EMBL/GenBank/DDBJ databases">
        <title>whole genome sequence of T. equiperdum IVM-t1 strain.</title>
        <authorList>
            <person name="Suganuma K."/>
        </authorList>
    </citation>
    <scope>NUCLEOTIDE SEQUENCE [LARGE SCALE GENOMIC DNA]</scope>
    <source>
        <strain evidence="1">IVM-t1</strain>
    </source>
</reference>
<protein>
    <submittedName>
        <fullName evidence="1">Uncharacterized protein</fullName>
    </submittedName>
</protein>
<dbReference type="AlphaFoldDB" id="A0A3L6L227"/>
<sequence length="86" mass="9428">MRRKGDNDSPSPPADGLTRLTVRADAHGSGEVVTWNVESRTKAAGPTLPNMNLETNSNCACYPCIMQGYFPLRQTHTHVGDKKKDN</sequence>